<dbReference type="InterPro" id="IPR002780">
    <property type="entry name" value="Hyd_form_HypD"/>
</dbReference>
<name>A0A645GE07_9ZZZZ</name>
<evidence type="ECO:0000313" key="4">
    <source>
        <dbReference type="EMBL" id="MPN25147.1"/>
    </source>
</evidence>
<comment type="caution">
    <text evidence="4">The sequence shown here is derived from an EMBL/GenBank/DDBJ whole genome shotgun (WGS) entry which is preliminary data.</text>
</comment>
<dbReference type="AlphaFoldDB" id="A0A645GE07"/>
<comment type="similarity">
    <text evidence="1">Belongs to the HypD family.</text>
</comment>
<dbReference type="PANTHER" id="PTHR30149:SF0">
    <property type="entry name" value="HYDROGENASE MATURATION FACTOR HYPD"/>
    <property type="match status" value="1"/>
</dbReference>
<dbReference type="PANTHER" id="PTHR30149">
    <property type="entry name" value="HYDROGENASE PROTEIN ASSEMBLY PROTEIN HYPD"/>
    <property type="match status" value="1"/>
</dbReference>
<dbReference type="InterPro" id="IPR042243">
    <property type="entry name" value="HypD_1"/>
</dbReference>
<protein>
    <submittedName>
        <fullName evidence="4">Hydrogenase maturation factor HypD</fullName>
    </submittedName>
</protein>
<dbReference type="GO" id="GO:0051539">
    <property type="term" value="F:4 iron, 4 sulfur cluster binding"/>
    <property type="evidence" value="ECO:0007669"/>
    <property type="project" value="TreeGrafter"/>
</dbReference>
<reference evidence="4" key="1">
    <citation type="submission" date="2019-08" db="EMBL/GenBank/DDBJ databases">
        <authorList>
            <person name="Kucharzyk K."/>
            <person name="Murdoch R.W."/>
            <person name="Higgins S."/>
            <person name="Loffler F."/>
        </authorList>
    </citation>
    <scope>NUCLEOTIDE SEQUENCE</scope>
</reference>
<accession>A0A645GE07</accession>
<proteinExistence type="inferred from homology"/>
<dbReference type="GO" id="GO:0051604">
    <property type="term" value="P:protein maturation"/>
    <property type="evidence" value="ECO:0007669"/>
    <property type="project" value="TreeGrafter"/>
</dbReference>
<dbReference type="GO" id="GO:0070025">
    <property type="term" value="F:carbon monoxide binding"/>
    <property type="evidence" value="ECO:0007669"/>
    <property type="project" value="TreeGrafter"/>
</dbReference>
<dbReference type="InterPro" id="IPR042244">
    <property type="entry name" value="HypD_2_sf"/>
</dbReference>
<dbReference type="Gene3D" id="3.40.50.11740">
    <property type="entry name" value="HypD, alpha/beta domain 2"/>
    <property type="match status" value="1"/>
</dbReference>
<evidence type="ECO:0000256" key="2">
    <source>
        <dbReference type="ARBA" id="ARBA00022723"/>
    </source>
</evidence>
<dbReference type="Gene3D" id="6.10.20.100">
    <property type="match status" value="1"/>
</dbReference>
<gene>
    <name evidence="4" type="primary">hypD_23</name>
    <name evidence="4" type="ORF">SDC9_172554</name>
</gene>
<sequence length="115" mass="13086">MTETGNLRAQAYLDQVFRTEDAFWRGIGCVSESALVLKDKYQNLDAKYKFRLSEKSFLTPSECQCREIILGIKTPHECKKFGVRCTPQNPLGPCMISAEGACAAYYKYGRFVVER</sequence>
<keyword evidence="2" id="KW-0479">Metal-binding</keyword>
<keyword evidence="3" id="KW-0408">Iron</keyword>
<organism evidence="4">
    <name type="scientific">bioreactor metagenome</name>
    <dbReference type="NCBI Taxonomy" id="1076179"/>
    <lineage>
        <taxon>unclassified sequences</taxon>
        <taxon>metagenomes</taxon>
        <taxon>ecological metagenomes</taxon>
    </lineage>
</organism>
<evidence type="ECO:0000256" key="1">
    <source>
        <dbReference type="ARBA" id="ARBA00007888"/>
    </source>
</evidence>
<dbReference type="EMBL" id="VSSQ01074215">
    <property type="protein sequence ID" value="MPN25147.1"/>
    <property type="molecule type" value="Genomic_DNA"/>
</dbReference>
<evidence type="ECO:0000256" key="3">
    <source>
        <dbReference type="ARBA" id="ARBA00023004"/>
    </source>
</evidence>
<dbReference type="Pfam" id="PF01924">
    <property type="entry name" value="HypD"/>
    <property type="match status" value="1"/>
</dbReference>
<dbReference type="GO" id="GO:0005506">
    <property type="term" value="F:iron ion binding"/>
    <property type="evidence" value="ECO:0007669"/>
    <property type="project" value="TreeGrafter"/>
</dbReference>